<reference evidence="9 10" key="1">
    <citation type="journal article" date="2018" name="Evol. Lett.">
        <title>Horizontal gene cluster transfer increased hallucinogenic mushroom diversity.</title>
        <authorList>
            <person name="Reynolds H.T."/>
            <person name="Vijayakumar V."/>
            <person name="Gluck-Thaler E."/>
            <person name="Korotkin H.B."/>
            <person name="Matheny P.B."/>
            <person name="Slot J.C."/>
        </authorList>
    </citation>
    <scope>NUCLEOTIDE SEQUENCE [LARGE SCALE GENOMIC DNA]</scope>
    <source>
        <strain evidence="9 10">SRW20</strain>
    </source>
</reference>
<dbReference type="SUPFAM" id="SSF48264">
    <property type="entry name" value="Cytochrome P450"/>
    <property type="match status" value="2"/>
</dbReference>
<dbReference type="GO" id="GO:0016705">
    <property type="term" value="F:oxidoreductase activity, acting on paired donors, with incorporation or reduction of molecular oxygen"/>
    <property type="evidence" value="ECO:0007669"/>
    <property type="project" value="InterPro"/>
</dbReference>
<accession>A0A409Y040</accession>
<dbReference type="PROSITE" id="PS00086">
    <property type="entry name" value="CYTOCHROME_P450"/>
    <property type="match status" value="1"/>
</dbReference>
<name>A0A409Y040_9AGAR</name>
<keyword evidence="6" id="KW-0560">Oxidoreductase</keyword>
<organism evidence="9 10">
    <name type="scientific">Gymnopilus dilepis</name>
    <dbReference type="NCBI Taxonomy" id="231916"/>
    <lineage>
        <taxon>Eukaryota</taxon>
        <taxon>Fungi</taxon>
        <taxon>Dikarya</taxon>
        <taxon>Basidiomycota</taxon>
        <taxon>Agaricomycotina</taxon>
        <taxon>Agaricomycetes</taxon>
        <taxon>Agaricomycetidae</taxon>
        <taxon>Agaricales</taxon>
        <taxon>Agaricineae</taxon>
        <taxon>Hymenogastraceae</taxon>
        <taxon>Gymnopilus</taxon>
    </lineage>
</organism>
<comment type="caution">
    <text evidence="9">The sequence shown here is derived from an EMBL/GenBank/DDBJ whole genome shotgun (WGS) entry which is preliminary data.</text>
</comment>
<dbReference type="EMBL" id="NHYE01001376">
    <property type="protein sequence ID" value="PPQ96376.1"/>
    <property type="molecule type" value="Genomic_DNA"/>
</dbReference>
<evidence type="ECO:0000256" key="5">
    <source>
        <dbReference type="ARBA" id="ARBA00022723"/>
    </source>
</evidence>
<keyword evidence="4" id="KW-0349">Heme</keyword>
<keyword evidence="10" id="KW-1185">Reference proteome</keyword>
<evidence type="ECO:0000256" key="3">
    <source>
        <dbReference type="ARBA" id="ARBA00010617"/>
    </source>
</evidence>
<dbReference type="PRINTS" id="PR00463">
    <property type="entry name" value="EP450I"/>
</dbReference>
<keyword evidence="8" id="KW-0503">Monooxygenase</keyword>
<dbReference type="InterPro" id="IPR036396">
    <property type="entry name" value="Cyt_P450_sf"/>
</dbReference>
<keyword evidence="5" id="KW-0479">Metal-binding</keyword>
<dbReference type="PANTHER" id="PTHR46300:SF7">
    <property type="entry name" value="P450, PUTATIVE (EUROFUNG)-RELATED"/>
    <property type="match status" value="1"/>
</dbReference>
<dbReference type="OrthoDB" id="2789670at2759"/>
<proteinExistence type="inferred from homology"/>
<sequence length="969" mass="110269">MASPYLLSPTLTDKLVVATAFVTALFIYLRNASYRQMPYPPGPKGLPLLGNLLDLPRTSAWETYERWSKKFGSNILHLRVLGQDVIVLNSFELAIDLLDGRSLIYSDRPRSVMVYELMGWNWFFSGMPYGRRWKDRRRLFSQYFNNRNARQYRTRQIYFVRKALSRLLDHSEDFLSIVRHMTGATAISLAYGVDVQDDNDPFVNMSQLAFDTALEASVPGAFLVDVIPWLKYVPAWVPGAGFQRKAKEWRKLQEDVHELPFATTAKKTAEGTAKPSLTSYFLEKLKDNGENAEHQKSVIKDTAGMVFGGASETTASAVESFLVAMLRFPEVQKKAQDQLDRILNGRLPDFEDEDDLPYISAIVKEVLRWKPVVPFGIPHQVSENDVSEGYCIPKGAWVIANSWAMLQDPEAYPDPSTFRPERFLTEDGRLNPDVRDPRFMVFGFGRRIMILVQLAASSRDKLILFVTLTLILFTYLKSRRRALPYPPGPKKLPLLGNLLNLPQTFGWEVYSRWGKELGSDIIHLQAFGRDLIVLNSLKVATDLLDRKSLIYSGRPHLTMTNELMGWNWFFSSMPYGNAWKERRRLFLQYFSNRNKHLYQSRQTHFIRKTLAHLLDHNDDVLGTIRHMAGGIAISLAYGVQVQNTNDPFVEMSEIAVQSALDATIPGAFLVDVMPWLKYIPSWVPGAGFQKKAREWRKLQEEVHELPYSETIKSMTQGFAQPSLTSHSLEGLEGDSDTEYQKTVIKDTAGMVYAGATDTTASAIGTFLAAMLQFPEVQRKAQEELDRVLEGRLPEFTDEENLPYISAIIKEVLRWKPVAPLGIPHQLTEDDVYEGYHIPKGSFVFANSWAMLHDEELYPDPSFFKPERFLTKDGRLNRDVRDPSMVAFGFGRRVCPGAQMGTSMLWLWAASFLATFNISNPLSEDGAPMKPSIEYRSVSLTFHPLPFKCTIKARSKSFEELIRSQAPSDT</sequence>
<evidence type="ECO:0000256" key="1">
    <source>
        <dbReference type="ARBA" id="ARBA00001971"/>
    </source>
</evidence>
<comment type="pathway">
    <text evidence="2">Secondary metabolite biosynthesis.</text>
</comment>
<dbReference type="Pfam" id="PF00067">
    <property type="entry name" value="p450"/>
    <property type="match status" value="2"/>
</dbReference>
<comment type="similarity">
    <text evidence="3">Belongs to the cytochrome P450 family.</text>
</comment>
<dbReference type="InParanoid" id="A0A409Y040"/>
<evidence type="ECO:0000256" key="7">
    <source>
        <dbReference type="ARBA" id="ARBA00023004"/>
    </source>
</evidence>
<keyword evidence="7" id="KW-0408">Iron</keyword>
<dbReference type="Proteomes" id="UP000284706">
    <property type="component" value="Unassembled WGS sequence"/>
</dbReference>
<evidence type="ECO:0000256" key="6">
    <source>
        <dbReference type="ARBA" id="ARBA00023002"/>
    </source>
</evidence>
<comment type="cofactor">
    <cofactor evidence="1">
        <name>heme</name>
        <dbReference type="ChEBI" id="CHEBI:30413"/>
    </cofactor>
</comment>
<dbReference type="InterPro" id="IPR002401">
    <property type="entry name" value="Cyt_P450_E_grp-I"/>
</dbReference>
<evidence type="ECO:0000313" key="9">
    <source>
        <dbReference type="EMBL" id="PPQ96376.1"/>
    </source>
</evidence>
<gene>
    <name evidence="9" type="ORF">CVT26_004978</name>
</gene>
<dbReference type="Gene3D" id="1.10.630.10">
    <property type="entry name" value="Cytochrome P450"/>
    <property type="match status" value="2"/>
</dbReference>
<dbReference type="STRING" id="231916.A0A409Y040"/>
<dbReference type="InterPro" id="IPR001128">
    <property type="entry name" value="Cyt_P450"/>
</dbReference>
<evidence type="ECO:0008006" key="11">
    <source>
        <dbReference type="Google" id="ProtNLM"/>
    </source>
</evidence>
<evidence type="ECO:0000256" key="8">
    <source>
        <dbReference type="ARBA" id="ARBA00023033"/>
    </source>
</evidence>
<dbReference type="GO" id="GO:0005506">
    <property type="term" value="F:iron ion binding"/>
    <property type="evidence" value="ECO:0007669"/>
    <property type="project" value="InterPro"/>
</dbReference>
<dbReference type="AlphaFoldDB" id="A0A409Y040"/>
<evidence type="ECO:0000313" key="10">
    <source>
        <dbReference type="Proteomes" id="UP000284706"/>
    </source>
</evidence>
<dbReference type="InterPro" id="IPR017972">
    <property type="entry name" value="Cyt_P450_CS"/>
</dbReference>
<protein>
    <recommendedName>
        <fullName evidence="11">Cytochrome P450</fullName>
    </recommendedName>
</protein>
<dbReference type="GO" id="GO:0004497">
    <property type="term" value="F:monooxygenase activity"/>
    <property type="evidence" value="ECO:0007669"/>
    <property type="project" value="UniProtKB-KW"/>
</dbReference>
<evidence type="ECO:0000256" key="4">
    <source>
        <dbReference type="ARBA" id="ARBA00022617"/>
    </source>
</evidence>
<dbReference type="GO" id="GO:0020037">
    <property type="term" value="F:heme binding"/>
    <property type="evidence" value="ECO:0007669"/>
    <property type="project" value="InterPro"/>
</dbReference>
<evidence type="ECO:0000256" key="2">
    <source>
        <dbReference type="ARBA" id="ARBA00005179"/>
    </source>
</evidence>
<dbReference type="CDD" id="cd11065">
    <property type="entry name" value="CYP64-like"/>
    <property type="match status" value="2"/>
</dbReference>
<dbReference type="PANTHER" id="PTHR46300">
    <property type="entry name" value="P450, PUTATIVE (EUROFUNG)-RELATED-RELATED"/>
    <property type="match status" value="1"/>
</dbReference>
<dbReference type="InterPro" id="IPR050364">
    <property type="entry name" value="Cytochrome_P450_fung"/>
</dbReference>